<proteinExistence type="predicted"/>
<dbReference type="GO" id="GO:0042288">
    <property type="term" value="F:MHC class I protein binding"/>
    <property type="evidence" value="ECO:0007669"/>
    <property type="project" value="InterPro"/>
</dbReference>
<keyword evidence="10" id="KW-0393">Immunoglobulin domain</keyword>
<dbReference type="InterPro" id="IPR042414">
    <property type="entry name" value="CD8B"/>
</dbReference>
<keyword evidence="4" id="KW-0391">Immunity</keyword>
<protein>
    <submittedName>
        <fullName evidence="14">Uncharacterized LOC103356409</fullName>
    </submittedName>
    <submittedName>
        <fullName evidence="16">Uncharacterized protein LOC103356409</fullName>
    </submittedName>
</protein>
<keyword evidence="5 11" id="KW-1133">Transmembrane helix</keyword>
<evidence type="ECO:0000256" key="9">
    <source>
        <dbReference type="ARBA" id="ARBA00023180"/>
    </source>
</evidence>
<organism evidence="14">
    <name type="scientific">Stegastes partitus</name>
    <name type="common">bicolor damselfish</name>
    <dbReference type="NCBI Taxonomy" id="144197"/>
    <lineage>
        <taxon>Eukaryota</taxon>
        <taxon>Metazoa</taxon>
        <taxon>Chordata</taxon>
        <taxon>Craniata</taxon>
        <taxon>Vertebrata</taxon>
        <taxon>Euteleostomi</taxon>
        <taxon>Actinopterygii</taxon>
        <taxon>Neopterygii</taxon>
        <taxon>Teleostei</taxon>
        <taxon>Neoteleostei</taxon>
        <taxon>Acanthomorphata</taxon>
        <taxon>Ovalentaria</taxon>
        <taxon>Pomacentridae</taxon>
        <taxon>Stegastes</taxon>
    </lineage>
</organism>
<keyword evidence="3 12" id="KW-0732">Signal</keyword>
<dbReference type="SUPFAM" id="SSF48726">
    <property type="entry name" value="Immunoglobulin"/>
    <property type="match status" value="1"/>
</dbReference>
<sequence length="208" mass="23261">MILLLAWTLLTASLWRSGSSQILREEPTSVRYPALNSNENIECDCVDSYCDLVYWFRSNVNTGKVEYLGKCNNADRVTYGDVDEARFKIQKRGSMSFVLRITGVTEADAGIYSCILKDKSQNDLWKPGVLLRPGVTPPPPTSPTKTKPKPSICRCSGKNPPLVCGSAILWPLVGLVAGLTLALICTLYYFSRLPKKCRHHFVKKRQMT</sequence>
<dbReference type="Ensembl" id="ENSSPAT00000025361.1">
    <property type="protein sequence ID" value="ENSSPAP00000024951.1"/>
    <property type="gene ID" value="ENSSPAG00000018865.1"/>
</dbReference>
<keyword evidence="6" id="KW-1064">Adaptive immunity</keyword>
<dbReference type="STRING" id="144197.ENSSPAP00000024951"/>
<evidence type="ECO:0000256" key="7">
    <source>
        <dbReference type="ARBA" id="ARBA00023136"/>
    </source>
</evidence>
<keyword evidence="9" id="KW-0325">Glycoprotein</keyword>
<evidence type="ECO:0000256" key="5">
    <source>
        <dbReference type="ARBA" id="ARBA00022989"/>
    </source>
</evidence>
<evidence type="ECO:0000256" key="10">
    <source>
        <dbReference type="ARBA" id="ARBA00023319"/>
    </source>
</evidence>
<evidence type="ECO:0000256" key="11">
    <source>
        <dbReference type="SAM" id="Phobius"/>
    </source>
</evidence>
<evidence type="ECO:0000256" key="12">
    <source>
        <dbReference type="SAM" id="SignalP"/>
    </source>
</evidence>
<keyword evidence="8" id="KW-1015">Disulfide bond</keyword>
<dbReference type="GO" id="GO:0016020">
    <property type="term" value="C:membrane"/>
    <property type="evidence" value="ECO:0007669"/>
    <property type="project" value="UniProtKB-SubCell"/>
</dbReference>
<dbReference type="Pfam" id="PF07686">
    <property type="entry name" value="V-set"/>
    <property type="match status" value="1"/>
</dbReference>
<evidence type="ECO:0000256" key="1">
    <source>
        <dbReference type="ARBA" id="ARBA00004479"/>
    </source>
</evidence>
<reference evidence="14" key="1">
    <citation type="submission" date="2023-09" db="UniProtKB">
        <authorList>
            <consortium name="Ensembl"/>
        </authorList>
    </citation>
    <scope>IDENTIFICATION</scope>
</reference>
<dbReference type="GO" id="GO:0002250">
    <property type="term" value="P:adaptive immune response"/>
    <property type="evidence" value="ECO:0007669"/>
    <property type="project" value="UniProtKB-KW"/>
</dbReference>
<dbReference type="InterPro" id="IPR036179">
    <property type="entry name" value="Ig-like_dom_sf"/>
</dbReference>
<keyword evidence="15" id="KW-1185">Reference proteome</keyword>
<dbReference type="GeneTree" id="ENSGT00510000048998"/>
<dbReference type="RefSeq" id="XP_008278750.1">
    <property type="nucleotide sequence ID" value="XM_008280528.1"/>
</dbReference>
<dbReference type="Proteomes" id="UP000694891">
    <property type="component" value="Unplaced"/>
</dbReference>
<dbReference type="CTD" id="926"/>
<evidence type="ECO:0000256" key="6">
    <source>
        <dbReference type="ARBA" id="ARBA00023130"/>
    </source>
</evidence>
<evidence type="ECO:0000256" key="3">
    <source>
        <dbReference type="ARBA" id="ARBA00022729"/>
    </source>
</evidence>
<dbReference type="Gene3D" id="2.60.40.10">
    <property type="entry name" value="Immunoglobulins"/>
    <property type="match status" value="1"/>
</dbReference>
<gene>
    <name evidence="16" type="primary">LOC103356409</name>
</gene>
<feature type="domain" description="Immunoglobulin V-set" evidence="13">
    <location>
        <begin position="50"/>
        <end position="131"/>
    </location>
</feature>
<evidence type="ECO:0000256" key="4">
    <source>
        <dbReference type="ARBA" id="ARBA00022859"/>
    </source>
</evidence>
<evidence type="ECO:0000256" key="2">
    <source>
        <dbReference type="ARBA" id="ARBA00022692"/>
    </source>
</evidence>
<dbReference type="InterPro" id="IPR013106">
    <property type="entry name" value="Ig_V-set"/>
</dbReference>
<feature type="transmembrane region" description="Helical" evidence="11">
    <location>
        <begin position="168"/>
        <end position="190"/>
    </location>
</feature>
<keyword evidence="7 11" id="KW-0472">Membrane</keyword>
<comment type="subcellular location">
    <subcellularLocation>
        <location evidence="1">Membrane</location>
        <topology evidence="1">Single-pass type I membrane protein</topology>
    </subcellularLocation>
</comment>
<feature type="signal peptide" evidence="12">
    <location>
        <begin position="1"/>
        <end position="20"/>
    </location>
</feature>
<evidence type="ECO:0000256" key="8">
    <source>
        <dbReference type="ARBA" id="ARBA00023157"/>
    </source>
</evidence>
<dbReference type="AlphaFoldDB" id="A0A3B5AWV8"/>
<dbReference type="OrthoDB" id="9394844at2759"/>
<dbReference type="InterPro" id="IPR013783">
    <property type="entry name" value="Ig-like_fold"/>
</dbReference>
<dbReference type="GO" id="GO:0009986">
    <property type="term" value="C:cell surface"/>
    <property type="evidence" value="ECO:0007669"/>
    <property type="project" value="TreeGrafter"/>
</dbReference>
<evidence type="ECO:0000259" key="13">
    <source>
        <dbReference type="Pfam" id="PF07686"/>
    </source>
</evidence>
<reference evidence="16" key="2">
    <citation type="submission" date="2025-04" db="UniProtKB">
        <authorList>
            <consortium name="RefSeq"/>
        </authorList>
    </citation>
    <scope>IDENTIFICATION</scope>
</reference>
<keyword evidence="2 11" id="KW-0812">Transmembrane</keyword>
<dbReference type="GO" id="GO:0050776">
    <property type="term" value="P:regulation of immune response"/>
    <property type="evidence" value="ECO:0007669"/>
    <property type="project" value="InterPro"/>
</dbReference>
<evidence type="ECO:0000313" key="16">
    <source>
        <dbReference type="RefSeq" id="XP_008278750.1"/>
    </source>
</evidence>
<accession>A0A3B5AWV8</accession>
<dbReference type="PANTHER" id="PTHR11292:SF7">
    <property type="entry name" value="T-CELL SURFACE GLYCOPROTEIN CD8 BETA CHAIN-RELATED"/>
    <property type="match status" value="1"/>
</dbReference>
<evidence type="ECO:0000313" key="15">
    <source>
        <dbReference type="Proteomes" id="UP000694891"/>
    </source>
</evidence>
<name>A0A3B5AWV8_9TELE</name>
<dbReference type="PANTHER" id="PTHR11292">
    <property type="entry name" value="T-CELL SURFACE GLYCOPROTEIN CD8 BETA CHAIN"/>
    <property type="match status" value="1"/>
</dbReference>
<feature type="chain" id="PRO_5044592062" evidence="12">
    <location>
        <begin position="21"/>
        <end position="208"/>
    </location>
</feature>
<evidence type="ECO:0000313" key="14">
    <source>
        <dbReference type="Ensembl" id="ENSSPAP00000024951.1"/>
    </source>
</evidence>
<dbReference type="GO" id="GO:0015026">
    <property type="term" value="F:coreceptor activity"/>
    <property type="evidence" value="ECO:0007669"/>
    <property type="project" value="InterPro"/>
</dbReference>